<reference evidence="8" key="1">
    <citation type="journal article" date="2017" name="bioRxiv">
        <title>Comparative analysis of the genomes of Stylophora pistillata and Acropora digitifera provides evidence for extensive differences between species of corals.</title>
        <authorList>
            <person name="Voolstra C.R."/>
            <person name="Li Y."/>
            <person name="Liew Y.J."/>
            <person name="Baumgarten S."/>
            <person name="Zoccola D."/>
            <person name="Flot J.-F."/>
            <person name="Tambutte S."/>
            <person name="Allemand D."/>
            <person name="Aranda M."/>
        </authorList>
    </citation>
    <scope>NUCLEOTIDE SEQUENCE [LARGE SCALE GENOMIC DNA]</scope>
</reference>
<dbReference type="GO" id="GO:0006382">
    <property type="term" value="P:adenosine to inosine editing"/>
    <property type="evidence" value="ECO:0007669"/>
    <property type="project" value="TreeGrafter"/>
</dbReference>
<feature type="region of interest" description="Disordered" evidence="3">
    <location>
        <begin position="254"/>
        <end position="293"/>
    </location>
</feature>
<protein>
    <submittedName>
        <fullName evidence="7">Double-stranded RNA-specific adenosine deaminase</fullName>
    </submittedName>
</protein>
<feature type="region of interest" description="Disordered" evidence="3">
    <location>
        <begin position="142"/>
        <end position="235"/>
    </location>
</feature>
<name>A0A2B4SAA3_STYPI</name>
<dbReference type="PROSITE" id="PS50139">
    <property type="entry name" value="Z_BINDING"/>
    <property type="match status" value="1"/>
</dbReference>
<dbReference type="GO" id="GO:0003726">
    <property type="term" value="F:double-stranded RNA adenosine deaminase activity"/>
    <property type="evidence" value="ECO:0007669"/>
    <property type="project" value="InterPro"/>
</dbReference>
<dbReference type="EMBL" id="LSMT01000137">
    <property type="protein sequence ID" value="PFX25963.1"/>
    <property type="molecule type" value="Genomic_DNA"/>
</dbReference>
<dbReference type="InterPro" id="IPR036388">
    <property type="entry name" value="WH-like_DNA-bd_sf"/>
</dbReference>
<dbReference type="Pfam" id="PF00035">
    <property type="entry name" value="dsrm"/>
    <property type="match status" value="1"/>
</dbReference>
<feature type="compositionally biased region" description="Polar residues" evidence="3">
    <location>
        <begin position="579"/>
        <end position="592"/>
    </location>
</feature>
<dbReference type="PROSITE" id="PS50141">
    <property type="entry name" value="A_DEAMIN_EDITASE"/>
    <property type="match status" value="1"/>
</dbReference>
<evidence type="ECO:0000256" key="1">
    <source>
        <dbReference type="ARBA" id="ARBA00022884"/>
    </source>
</evidence>
<feature type="compositionally biased region" description="Polar residues" evidence="3">
    <location>
        <begin position="59"/>
        <end position="71"/>
    </location>
</feature>
<keyword evidence="8" id="KW-1185">Reference proteome</keyword>
<feature type="compositionally biased region" description="Basic and acidic residues" evidence="3">
    <location>
        <begin position="43"/>
        <end position="54"/>
    </location>
</feature>
<evidence type="ECO:0000313" key="8">
    <source>
        <dbReference type="Proteomes" id="UP000225706"/>
    </source>
</evidence>
<evidence type="ECO:0000259" key="6">
    <source>
        <dbReference type="PROSITE" id="PS50141"/>
    </source>
</evidence>
<dbReference type="Proteomes" id="UP000225706">
    <property type="component" value="Unassembled WGS sequence"/>
</dbReference>
<dbReference type="Gene3D" id="1.10.10.10">
    <property type="entry name" value="Winged helix-like DNA-binding domain superfamily/Winged helix DNA-binding domain"/>
    <property type="match status" value="1"/>
</dbReference>
<dbReference type="STRING" id="50429.A0A2B4SAA3"/>
<sequence>MWDPRQSTDGSTSITTDTLPSNANASASKEGKSGKESLNTGVIDKKTPGEKIGPREIPSTGNQQKAQTPLQSGDREISTLQKQILKVIQSKPHPCTLSDILHSISISATEKRTIKCINLLEQEERIIRILQMPPMWRIAETTEEGKDGDDAAEDIPPLGTLVPDYESDEFEKGVEANQEQSTTSPATSQSEPLPSTTNQSESLQPRQSKSDPLSSQKGSTSLAGGPPPPPSAHFYNALMSQCSRKPAPVVMAVRPTVSPTSHPNLHSTRSRPPLPLMPSLFPRPSRPPVAASRFSPPSFLDVQTPLNSNVAVKMSSNSFLVNPADTKLNQGNLEETNASQEDGTTSSQNESFNVRSVPCTQPQAAHPLSVSFASGSTPQKKPPSTQRAIAKSLQDSSNISLTEGVGRIPLPPSAERFHELVSRGPQAVPTSTKSPVACTSNQASMLSDLEAGILEFMQRERKSFETLQLAKKFGLHRKKEINPTLYKLQSLGLIYKMHEHPPTWKVRQEVSSLTFEGSKPVELSSTAPAQKRAFPTADEQEQVQLGIKKHFQQAETSPTHAGSGLSFFGPSLQGKFAHSSRSNPMAQPASSHGSEKNPPEVLSSVAYSAINKNPVSALNEYVQKNKMELTFESLSQGRAFVVAAKINGKLFPSAEARNIKDARREASDVALRTLLGRNMNTGIEEGSLTITDPSASVLSKVRTHFDLIAALSLHTFLQIAASISVNFAGRKVVACIVMKNSPEDSGRVVAVGTGNRCVTGERLSMEGKVVNDSHAEIVARRSLMRFFYRQLNSYCDGNESIFVPKEGPAKLQVREGISFHLYISTAPCGDGALFTPREEPNTDLSEHSKEHNPTFTTKQQGILRTKIEDGEGTIPIDPSDGIQTWDGLLRGKRLRTMSCSDKICRWNVLGLQGGLLSHFIEPVYLTSLTLGYLYDHGHLSRAVCCRLQHNSDLNTQLPAPYYVNHPWLGRVTAYDPPRETEKTNNLSINWSIGDTTTEITDGRTGACMSRTNNSPTPSRICKAALYASFKEIGTKIGREDLVNVETYSEAKKMAIEFQKAKQMMYAYFRSSKYGSWVGKPMEQELF</sequence>
<dbReference type="InterPro" id="IPR042371">
    <property type="entry name" value="Z_dom"/>
</dbReference>
<feature type="compositionally biased region" description="Low complexity" evidence="3">
    <location>
        <begin position="7"/>
        <end position="28"/>
    </location>
</feature>
<dbReference type="Pfam" id="PF02295">
    <property type="entry name" value="z-alpha"/>
    <property type="match status" value="1"/>
</dbReference>
<organism evidence="7 8">
    <name type="scientific">Stylophora pistillata</name>
    <name type="common">Smooth cauliflower coral</name>
    <dbReference type="NCBI Taxonomy" id="50429"/>
    <lineage>
        <taxon>Eukaryota</taxon>
        <taxon>Metazoa</taxon>
        <taxon>Cnidaria</taxon>
        <taxon>Anthozoa</taxon>
        <taxon>Hexacorallia</taxon>
        <taxon>Scleractinia</taxon>
        <taxon>Astrocoeniina</taxon>
        <taxon>Pocilloporidae</taxon>
        <taxon>Stylophora</taxon>
    </lineage>
</organism>
<feature type="domain" description="Z-binding" evidence="5">
    <location>
        <begin position="443"/>
        <end position="508"/>
    </location>
</feature>
<evidence type="ECO:0000256" key="2">
    <source>
        <dbReference type="PROSITE-ProRule" id="PRU00266"/>
    </source>
</evidence>
<dbReference type="Pfam" id="PF02137">
    <property type="entry name" value="A_deamin"/>
    <property type="match status" value="1"/>
</dbReference>
<dbReference type="GO" id="GO:0005730">
    <property type="term" value="C:nucleolus"/>
    <property type="evidence" value="ECO:0007669"/>
    <property type="project" value="TreeGrafter"/>
</dbReference>
<dbReference type="GO" id="GO:0005737">
    <property type="term" value="C:cytoplasm"/>
    <property type="evidence" value="ECO:0007669"/>
    <property type="project" value="TreeGrafter"/>
</dbReference>
<evidence type="ECO:0000259" key="5">
    <source>
        <dbReference type="PROSITE" id="PS50139"/>
    </source>
</evidence>
<dbReference type="PROSITE" id="PS50137">
    <property type="entry name" value="DS_RBD"/>
    <property type="match status" value="1"/>
</dbReference>
<dbReference type="CDD" id="cd19875">
    <property type="entry name" value="DSRM_EIF2AK2-like"/>
    <property type="match status" value="1"/>
</dbReference>
<dbReference type="SMART" id="SM00358">
    <property type="entry name" value="DSRM"/>
    <property type="match status" value="1"/>
</dbReference>
<dbReference type="SUPFAM" id="SSF54768">
    <property type="entry name" value="dsRNA-binding domain-like"/>
    <property type="match status" value="1"/>
</dbReference>
<accession>A0A2B4SAA3</accession>
<dbReference type="SMART" id="SM00552">
    <property type="entry name" value="ADEAMc"/>
    <property type="match status" value="1"/>
</dbReference>
<feature type="region of interest" description="Disordered" evidence="3">
    <location>
        <begin position="335"/>
        <end position="354"/>
    </location>
</feature>
<dbReference type="OrthoDB" id="10268011at2759"/>
<dbReference type="Gene3D" id="3.30.160.20">
    <property type="match status" value="1"/>
</dbReference>
<dbReference type="InterPro" id="IPR036390">
    <property type="entry name" value="WH_DNA-bd_sf"/>
</dbReference>
<dbReference type="InterPro" id="IPR002466">
    <property type="entry name" value="A_deamin"/>
</dbReference>
<dbReference type="AlphaFoldDB" id="A0A2B4SAA3"/>
<keyword evidence="1 2" id="KW-0694">RNA-binding</keyword>
<dbReference type="GO" id="GO:0008251">
    <property type="term" value="F:tRNA-specific adenosine deaminase activity"/>
    <property type="evidence" value="ECO:0007669"/>
    <property type="project" value="TreeGrafter"/>
</dbReference>
<feature type="compositionally biased region" description="Polar residues" evidence="3">
    <location>
        <begin position="177"/>
        <end position="222"/>
    </location>
</feature>
<dbReference type="SUPFAM" id="SSF46785">
    <property type="entry name" value="Winged helix' DNA-binding domain"/>
    <property type="match status" value="1"/>
</dbReference>
<feature type="region of interest" description="Disordered" evidence="3">
    <location>
        <begin position="519"/>
        <end position="539"/>
    </location>
</feature>
<dbReference type="GO" id="GO:0006396">
    <property type="term" value="P:RNA processing"/>
    <property type="evidence" value="ECO:0007669"/>
    <property type="project" value="InterPro"/>
</dbReference>
<feature type="domain" description="A to I editase" evidence="6">
    <location>
        <begin position="750"/>
        <end position="1086"/>
    </location>
</feature>
<feature type="compositionally biased region" description="Low complexity" evidence="3">
    <location>
        <begin position="277"/>
        <end position="293"/>
    </location>
</feature>
<dbReference type="PANTHER" id="PTHR10910:SF107">
    <property type="entry name" value="DOUBLE-STRANDED RNA-SPECIFIC ADENOSINE DEAMINASE"/>
    <property type="match status" value="1"/>
</dbReference>
<dbReference type="SMART" id="SM00550">
    <property type="entry name" value="Zalpha"/>
    <property type="match status" value="1"/>
</dbReference>
<proteinExistence type="predicted"/>
<feature type="region of interest" description="Disordered" evidence="3">
    <location>
        <begin position="839"/>
        <end position="858"/>
    </location>
</feature>
<dbReference type="GO" id="GO:0003725">
    <property type="term" value="F:double-stranded RNA binding"/>
    <property type="evidence" value="ECO:0007669"/>
    <property type="project" value="TreeGrafter"/>
</dbReference>
<feature type="region of interest" description="Disordered" evidence="3">
    <location>
        <begin position="576"/>
        <end position="599"/>
    </location>
</feature>
<evidence type="ECO:0000256" key="3">
    <source>
        <dbReference type="SAM" id="MobiDB-lite"/>
    </source>
</evidence>
<gene>
    <name evidence="7" type="primary">ADAR</name>
    <name evidence="7" type="ORF">AWC38_SpisGene9372</name>
</gene>
<feature type="domain" description="DRBM" evidence="4">
    <location>
        <begin position="613"/>
        <end position="676"/>
    </location>
</feature>
<dbReference type="PANTHER" id="PTHR10910">
    <property type="entry name" value="EUKARYOTE SPECIFIC DSRNA BINDING PROTEIN"/>
    <property type="match status" value="1"/>
</dbReference>
<dbReference type="InterPro" id="IPR014720">
    <property type="entry name" value="dsRBD_dom"/>
</dbReference>
<feature type="compositionally biased region" description="Basic and acidic residues" evidence="3">
    <location>
        <begin position="839"/>
        <end position="852"/>
    </location>
</feature>
<feature type="compositionally biased region" description="Polar residues" evidence="3">
    <location>
        <begin position="257"/>
        <end position="267"/>
    </location>
</feature>
<evidence type="ECO:0000313" key="7">
    <source>
        <dbReference type="EMBL" id="PFX25963.1"/>
    </source>
</evidence>
<comment type="caution">
    <text evidence="7">The sequence shown here is derived from an EMBL/GenBank/DDBJ whole genome shotgun (WGS) entry which is preliminary data.</text>
</comment>
<evidence type="ECO:0000259" key="4">
    <source>
        <dbReference type="PROSITE" id="PS50137"/>
    </source>
</evidence>
<feature type="region of interest" description="Disordered" evidence="3">
    <location>
        <begin position="1"/>
        <end position="74"/>
    </location>
</feature>